<evidence type="ECO:0000313" key="3">
    <source>
        <dbReference type="Proteomes" id="UP000226431"/>
    </source>
</evidence>
<evidence type="ECO:0000256" key="1">
    <source>
        <dbReference type="SAM" id="MobiDB-lite"/>
    </source>
</evidence>
<protein>
    <recommendedName>
        <fullName evidence="4">ORP1 like protein</fullName>
    </recommendedName>
</protein>
<dbReference type="Proteomes" id="UP000226431">
    <property type="component" value="Unassembled WGS sequence"/>
</dbReference>
<accession>A0A2C5Z7R8</accession>
<feature type="compositionally biased region" description="Polar residues" evidence="1">
    <location>
        <begin position="500"/>
        <end position="509"/>
    </location>
</feature>
<feature type="compositionally biased region" description="Basic and acidic residues" evidence="1">
    <location>
        <begin position="108"/>
        <end position="120"/>
    </location>
</feature>
<comment type="caution">
    <text evidence="2">The sequence shown here is derived from an EMBL/GenBank/DDBJ whole genome shotgun (WGS) entry which is preliminary data.</text>
</comment>
<feature type="compositionally biased region" description="Basic and acidic residues" evidence="1">
    <location>
        <begin position="164"/>
        <end position="194"/>
    </location>
</feature>
<dbReference type="EMBL" id="NJES01000228">
    <property type="protein sequence ID" value="PHH75221.1"/>
    <property type="molecule type" value="Genomic_DNA"/>
</dbReference>
<feature type="compositionally biased region" description="Low complexity" evidence="1">
    <location>
        <begin position="480"/>
        <end position="490"/>
    </location>
</feature>
<name>A0A2C5Z7R8_9HYPO</name>
<feature type="compositionally biased region" description="Polar residues" evidence="1">
    <location>
        <begin position="67"/>
        <end position="82"/>
    </location>
</feature>
<reference evidence="2 3" key="1">
    <citation type="submission" date="2017-06" db="EMBL/GenBank/DDBJ databases">
        <title>Ant-infecting Ophiocordyceps genomes reveal a high diversity of potential behavioral manipulation genes and a possible major role for enterotoxins.</title>
        <authorList>
            <person name="De Bekker C."/>
            <person name="Evans H.C."/>
            <person name="Brachmann A."/>
            <person name="Hughes D.P."/>
        </authorList>
    </citation>
    <scope>NUCLEOTIDE SEQUENCE [LARGE SCALE GENOMIC DNA]</scope>
    <source>
        <strain evidence="2 3">Map16</strain>
    </source>
</reference>
<feature type="region of interest" description="Disordered" evidence="1">
    <location>
        <begin position="160"/>
        <end position="205"/>
    </location>
</feature>
<feature type="compositionally biased region" description="Low complexity" evidence="1">
    <location>
        <begin position="32"/>
        <end position="41"/>
    </location>
</feature>
<feature type="region of interest" description="Disordered" evidence="1">
    <location>
        <begin position="266"/>
        <end position="294"/>
    </location>
</feature>
<feature type="compositionally biased region" description="Polar residues" evidence="1">
    <location>
        <begin position="1"/>
        <end position="12"/>
    </location>
</feature>
<proteinExistence type="predicted"/>
<feature type="compositionally biased region" description="Low complexity" evidence="1">
    <location>
        <begin position="121"/>
        <end position="148"/>
    </location>
</feature>
<keyword evidence="3" id="KW-1185">Reference proteome</keyword>
<feature type="region of interest" description="Disordered" evidence="1">
    <location>
        <begin position="1"/>
        <end position="148"/>
    </location>
</feature>
<organism evidence="2 3">
    <name type="scientific">Ophiocordyceps camponoti-rufipedis</name>
    <dbReference type="NCBI Taxonomy" id="2004952"/>
    <lineage>
        <taxon>Eukaryota</taxon>
        <taxon>Fungi</taxon>
        <taxon>Dikarya</taxon>
        <taxon>Ascomycota</taxon>
        <taxon>Pezizomycotina</taxon>
        <taxon>Sordariomycetes</taxon>
        <taxon>Hypocreomycetidae</taxon>
        <taxon>Hypocreales</taxon>
        <taxon>Ophiocordycipitaceae</taxon>
        <taxon>Ophiocordyceps</taxon>
    </lineage>
</organism>
<evidence type="ECO:0008006" key="4">
    <source>
        <dbReference type="Google" id="ProtNLM"/>
    </source>
</evidence>
<sequence>MDVTLLLNQSAGFANRDAASRESTPPYAAGGLSTAPSTALPTPSPERCEPRQVRGRTPWNAGGYSLPLQSDSKFRSASTFSYRSARDQAESDASGHTARAPGGHSRHVSVDSDSRHRLSDSHSSMSSYSSRQSRPHSRISSTTTISGSYAGSSLAELPILESSLDERDEPRRRQFCGEDEARHVKRPSLYERVRPASPPDESTMHMGGFPRPPRHMEAPRPSLGRATHLLFSHKRAISAPDFASAPASRFPRPPYKVLPPPHQTMAMRERREAETAPTSGLDSSPELAKADDKDGEPRCMFVANCDTGSQLRKAISHLFGRNKSCTLKIPKEVWVYYCRKHYQRIRYRNARTYPSNQMELVKVQIRRLQAWSEANKAKRSGPCIKQWTLSLRKREQNRLEKGAGEEGDDEHGAHGGSVVPDWIIQMVGDGYTTDKMLEVAERLHKDISDGVLGQVPEIEFLPDIVDDGDGASKPTRSRRSNASSSSNGSKNPKRKADFSDLSSRQNSVDVGSPAVRDEDEPVGLMSPSGKRARLERVSERTVGPSYRVSMPPFMASSSSSSYNEGAPRAPFVVPKFRHMDFGNEGDEQSLPRFNGFQQPLYDDAGYGHRFGSPDDVNLTLPSIRTQMLPGAPRPMPPSTHQRSASAYTFAAARPSSTFVRSSSSHGPADQGAAVYDLASHHHNHGHHLSHGGSYHHAQENGWVEGYGHNYHHGPSGDSVSPCSGLAHGA</sequence>
<feature type="region of interest" description="Disordered" evidence="1">
    <location>
        <begin position="463"/>
        <end position="538"/>
    </location>
</feature>
<evidence type="ECO:0000313" key="2">
    <source>
        <dbReference type="EMBL" id="PHH75221.1"/>
    </source>
</evidence>
<dbReference type="STRING" id="2004952.A0A2C5Z7R8"/>
<dbReference type="AlphaFoldDB" id="A0A2C5Z7R8"/>
<dbReference type="OrthoDB" id="4161595at2759"/>
<gene>
    <name evidence="2" type="ORF">CDD80_2527</name>
</gene>